<organism evidence="4 5">
    <name type="scientific">Francisella hispaniensis FSC454</name>
    <dbReference type="NCBI Taxonomy" id="1088883"/>
    <lineage>
        <taxon>Bacteria</taxon>
        <taxon>Pseudomonadati</taxon>
        <taxon>Pseudomonadota</taxon>
        <taxon>Gammaproteobacteria</taxon>
        <taxon>Thiotrichales</taxon>
        <taxon>Francisellaceae</taxon>
        <taxon>Francisella</taxon>
    </lineage>
</organism>
<comment type="similarity">
    <text evidence="1">Belongs to the histidine acid phosphatase family.</text>
</comment>
<gene>
    <name evidence="4" type="ORF">FSC454_05015</name>
</gene>
<dbReference type="SUPFAM" id="SSF53254">
    <property type="entry name" value="Phosphoglycerate mutase-like"/>
    <property type="match status" value="1"/>
</dbReference>
<dbReference type="Proteomes" id="UP000182459">
    <property type="component" value="Chromosome"/>
</dbReference>
<dbReference type="GO" id="GO:0016791">
    <property type="term" value="F:phosphatase activity"/>
    <property type="evidence" value="ECO:0007669"/>
    <property type="project" value="TreeGrafter"/>
</dbReference>
<evidence type="ECO:0000256" key="2">
    <source>
        <dbReference type="ARBA" id="ARBA00022801"/>
    </source>
</evidence>
<feature type="signal peptide" evidence="3">
    <location>
        <begin position="1"/>
        <end position="20"/>
    </location>
</feature>
<dbReference type="PANTHER" id="PTHR11567:SF110">
    <property type="entry name" value="2-PHOSPHOXYLOSE PHOSPHATASE 1"/>
    <property type="match status" value="1"/>
</dbReference>
<keyword evidence="5" id="KW-1185">Reference proteome</keyword>
<keyword evidence="3" id="KW-0732">Signal</keyword>
<dbReference type="KEGG" id="fhi:FSC454_05015"/>
<dbReference type="InterPro" id="IPR029033">
    <property type="entry name" value="His_PPase_superfam"/>
</dbReference>
<dbReference type="InterPro" id="IPR050645">
    <property type="entry name" value="Histidine_acid_phosphatase"/>
</dbReference>
<evidence type="ECO:0000313" key="4">
    <source>
        <dbReference type="EMBL" id="APD50533.1"/>
    </source>
</evidence>
<keyword evidence="2" id="KW-0378">Hydrolase</keyword>
<dbReference type="AlphaFoldDB" id="A0AAC9NP30"/>
<protein>
    <submittedName>
        <fullName evidence="4">Histidine acid phosphatase</fullName>
    </submittedName>
</protein>
<name>A0AAC9NP30_9GAMM</name>
<reference evidence="4 5" key="1">
    <citation type="submission" date="2016-11" db="EMBL/GenBank/DDBJ databases">
        <authorList>
            <person name="Hagglund E."/>
            <person name="Bystrom M."/>
            <person name="Naslund J."/>
            <person name="Stenberg P."/>
            <person name="Sjodin A."/>
        </authorList>
    </citation>
    <scope>NUCLEOTIDE SEQUENCE [LARGE SCALE GENOMIC DNA]</scope>
    <source>
        <strain evidence="4 5">CCUG 58020</strain>
    </source>
</reference>
<proteinExistence type="inferred from homology"/>
<evidence type="ECO:0000313" key="5">
    <source>
        <dbReference type="Proteomes" id="UP000182459"/>
    </source>
</evidence>
<sequence>MKKILTICVLYFTSIIISSAKDSYHINKTQLTNANIIFAADIIRHGARTSTQYDPKLEYPPLWNVDNIPAGQLTQYGFEMERYNGEYFVKEHYKLLGNEYHPKDICIVADGTNRDIVSAQAVLLGMFPHIKNSDVIDIIPKAKDPMLSIHKNIKNIDSAPGWLDEWRKIGYLSEVLAKNNYISKDDYCDTTISTPQQAYKCIQPIAKFAGQLIPLKDYCLKSGCSVLKTYKGLTSSDIDVLIDIFNFNSYHSAIPAQSDGFAGFIKDYLQNSINSNGAVVISQIIFDIKRIILNPNDKKYPKYILFVGHDTGIRFNIAYLLSKADTTKKILTTNPGYGADLSFKVYKTDNDYYIRVSYRNSYNSDNNIIIFEDSFSKFEKIYFDNSQLLKQKYKNCSSFQLY</sequence>
<feature type="chain" id="PRO_5042030296" evidence="3">
    <location>
        <begin position="21"/>
        <end position="402"/>
    </location>
</feature>
<dbReference type="CDD" id="cd07061">
    <property type="entry name" value="HP_HAP_like"/>
    <property type="match status" value="1"/>
</dbReference>
<evidence type="ECO:0000256" key="3">
    <source>
        <dbReference type="SAM" id="SignalP"/>
    </source>
</evidence>
<dbReference type="InterPro" id="IPR000560">
    <property type="entry name" value="His_Pase_clade-2"/>
</dbReference>
<evidence type="ECO:0000256" key="1">
    <source>
        <dbReference type="ARBA" id="ARBA00005375"/>
    </source>
</evidence>
<dbReference type="Pfam" id="PF00328">
    <property type="entry name" value="His_Phos_2"/>
    <property type="match status" value="1"/>
</dbReference>
<dbReference type="PANTHER" id="PTHR11567">
    <property type="entry name" value="ACID PHOSPHATASE-RELATED"/>
    <property type="match status" value="1"/>
</dbReference>
<accession>A0AAC9NP30</accession>
<dbReference type="RefSeq" id="WP_066046246.1">
    <property type="nucleotide sequence ID" value="NZ_CP018093.1"/>
</dbReference>
<dbReference type="Gene3D" id="3.40.50.1240">
    <property type="entry name" value="Phosphoglycerate mutase-like"/>
    <property type="match status" value="1"/>
</dbReference>
<dbReference type="EMBL" id="CP018093">
    <property type="protein sequence ID" value="APD50533.1"/>
    <property type="molecule type" value="Genomic_DNA"/>
</dbReference>